<feature type="domain" description="EamA" evidence="2">
    <location>
        <begin position="45"/>
        <end position="147"/>
    </location>
</feature>
<feature type="transmembrane region" description="Helical" evidence="1">
    <location>
        <begin position="195"/>
        <end position="217"/>
    </location>
</feature>
<evidence type="ECO:0000313" key="4">
    <source>
        <dbReference type="Proteomes" id="UP000243579"/>
    </source>
</evidence>
<dbReference type="Proteomes" id="UP000243579">
    <property type="component" value="Unassembled WGS sequence"/>
</dbReference>
<feature type="transmembrane region" description="Helical" evidence="1">
    <location>
        <begin position="7"/>
        <end position="29"/>
    </location>
</feature>
<dbReference type="GO" id="GO:0016020">
    <property type="term" value="C:membrane"/>
    <property type="evidence" value="ECO:0007669"/>
    <property type="project" value="InterPro"/>
</dbReference>
<dbReference type="AlphaFoldDB" id="A0A1V9Y969"/>
<feature type="transmembrane region" description="Helical" evidence="1">
    <location>
        <begin position="137"/>
        <end position="158"/>
    </location>
</feature>
<organism evidence="3 4">
    <name type="scientific">Achlya hypogyna</name>
    <name type="common">Oomycete</name>
    <name type="synonym">Protoachlya hypogyna</name>
    <dbReference type="NCBI Taxonomy" id="1202772"/>
    <lineage>
        <taxon>Eukaryota</taxon>
        <taxon>Sar</taxon>
        <taxon>Stramenopiles</taxon>
        <taxon>Oomycota</taxon>
        <taxon>Saprolegniomycetes</taxon>
        <taxon>Saprolegniales</taxon>
        <taxon>Achlyaceae</taxon>
        <taxon>Achlya</taxon>
    </lineage>
</organism>
<gene>
    <name evidence="3" type="ORF">ACHHYP_16279</name>
</gene>
<dbReference type="InterPro" id="IPR037185">
    <property type="entry name" value="EmrE-like"/>
</dbReference>
<dbReference type="PANTHER" id="PTHR13146">
    <property type="match status" value="1"/>
</dbReference>
<keyword evidence="1" id="KW-0472">Membrane</keyword>
<evidence type="ECO:0000313" key="3">
    <source>
        <dbReference type="EMBL" id="OQR82281.1"/>
    </source>
</evidence>
<evidence type="ECO:0000259" key="2">
    <source>
        <dbReference type="Pfam" id="PF00892"/>
    </source>
</evidence>
<protein>
    <submittedName>
        <fullName evidence="3">Drug/Metabolite Transporter (DMT) Superfamily</fullName>
    </submittedName>
</protein>
<keyword evidence="1" id="KW-0812">Transmembrane</keyword>
<dbReference type="OrthoDB" id="29773at2759"/>
<sequence length="364" mass="39885">MSCGKSSAILFTLGVITSVPAIILVKSMYDVEVTVDGRSFRFERPLFCVWLMFLSMVLAFPLHLFFQNGRQLTRRGVLLAAIPSAFAMVEMFFGYLALLYIPASVDTMIIGSQIAFVALFKRLFLNHTIHSYEWVGVLLNMTAACLVGVSSILGSPHAASAHPLLGVGFSFLSCIVSAMQGVVEEHLLVDPTVEIPPMAFVGVQGIWGLLFTTLLAYPLAYVVPGSDAGSFERLDVTFQVVATNTTVQWLVLGQLVCLLLMNVFRMLVIFVLDALWVSIMNNFRTGGVWAVDLVLYHGITHGAFGEAWTPWSWLELAGMFVLFIGTAVHDGQFHKHAAIESIDVPKTPTAESNVDYATLPEKAV</sequence>
<feature type="transmembrane region" description="Helical" evidence="1">
    <location>
        <begin position="249"/>
        <end position="275"/>
    </location>
</feature>
<feature type="transmembrane region" description="Helical" evidence="1">
    <location>
        <begin position="164"/>
        <end position="183"/>
    </location>
</feature>
<proteinExistence type="predicted"/>
<dbReference type="PANTHER" id="PTHR13146:SF3">
    <property type="entry name" value="EAMA DOMAIN-CONTAINING PROTEIN"/>
    <property type="match status" value="1"/>
</dbReference>
<keyword evidence="1" id="KW-1133">Transmembrane helix</keyword>
<evidence type="ECO:0000256" key="1">
    <source>
        <dbReference type="SAM" id="Phobius"/>
    </source>
</evidence>
<dbReference type="InterPro" id="IPR000620">
    <property type="entry name" value="EamA_dom"/>
</dbReference>
<feature type="transmembrane region" description="Helical" evidence="1">
    <location>
        <begin position="49"/>
        <end position="66"/>
    </location>
</feature>
<feature type="transmembrane region" description="Helical" evidence="1">
    <location>
        <begin position="310"/>
        <end position="328"/>
    </location>
</feature>
<dbReference type="SUPFAM" id="SSF103481">
    <property type="entry name" value="Multidrug resistance efflux transporter EmrE"/>
    <property type="match status" value="1"/>
</dbReference>
<reference evidence="3 4" key="1">
    <citation type="journal article" date="2014" name="Genome Biol. Evol.">
        <title>The secreted proteins of Achlya hypogyna and Thraustotheca clavata identify the ancestral oomycete secretome and reveal gene acquisitions by horizontal gene transfer.</title>
        <authorList>
            <person name="Misner I."/>
            <person name="Blouin N."/>
            <person name="Leonard G."/>
            <person name="Richards T.A."/>
            <person name="Lane C.E."/>
        </authorList>
    </citation>
    <scope>NUCLEOTIDE SEQUENCE [LARGE SCALE GENOMIC DNA]</scope>
    <source>
        <strain evidence="3 4">ATCC 48635</strain>
    </source>
</reference>
<keyword evidence="4" id="KW-1185">Reference proteome</keyword>
<dbReference type="Pfam" id="PF00892">
    <property type="entry name" value="EamA"/>
    <property type="match status" value="1"/>
</dbReference>
<dbReference type="EMBL" id="JNBR01002510">
    <property type="protein sequence ID" value="OQR82281.1"/>
    <property type="molecule type" value="Genomic_DNA"/>
</dbReference>
<name>A0A1V9Y969_ACHHY</name>
<feature type="transmembrane region" description="Helical" evidence="1">
    <location>
        <begin position="78"/>
        <end position="101"/>
    </location>
</feature>
<comment type="caution">
    <text evidence="3">The sequence shown here is derived from an EMBL/GenBank/DDBJ whole genome shotgun (WGS) entry which is preliminary data.</text>
</comment>
<accession>A0A1V9Y969</accession>